<evidence type="ECO:0000259" key="1">
    <source>
        <dbReference type="Pfam" id="PF01261"/>
    </source>
</evidence>
<dbReference type="Gene3D" id="3.20.20.150">
    <property type="entry name" value="Divalent-metal-dependent TIM barrel enzymes"/>
    <property type="match status" value="1"/>
</dbReference>
<reference evidence="2 3" key="1">
    <citation type="submission" date="2020-07" db="EMBL/GenBank/DDBJ databases">
        <title>Genomic Encyclopedia of Type Strains, Phase IV (KMG-IV): sequencing the most valuable type-strain genomes for metagenomic binning, comparative biology and taxonomic classification.</title>
        <authorList>
            <person name="Goeker M."/>
        </authorList>
    </citation>
    <scope>NUCLEOTIDE SEQUENCE [LARGE SCALE GENOMIC DNA]</scope>
    <source>
        <strain evidence="2 3">DSM 45533</strain>
    </source>
</reference>
<dbReference type="AlphaFoldDB" id="A0A7W0CNW0"/>
<dbReference type="InterPro" id="IPR050312">
    <property type="entry name" value="IolE/XylAMocC-like"/>
</dbReference>
<dbReference type="PANTHER" id="PTHR12110">
    <property type="entry name" value="HYDROXYPYRUVATE ISOMERASE"/>
    <property type="match status" value="1"/>
</dbReference>
<dbReference type="PANTHER" id="PTHR12110:SF53">
    <property type="entry name" value="BLR5974 PROTEIN"/>
    <property type="match status" value="1"/>
</dbReference>
<feature type="domain" description="Xylose isomerase-like TIM barrel" evidence="1">
    <location>
        <begin position="22"/>
        <end position="251"/>
    </location>
</feature>
<keyword evidence="2" id="KW-0413">Isomerase</keyword>
<dbReference type="Proteomes" id="UP000530928">
    <property type="component" value="Unassembled WGS sequence"/>
</dbReference>
<comment type="caution">
    <text evidence="2">The sequence shown here is derived from an EMBL/GenBank/DDBJ whole genome shotgun (WGS) entry which is preliminary data.</text>
</comment>
<dbReference type="EMBL" id="JACDUR010000006">
    <property type="protein sequence ID" value="MBA2894597.1"/>
    <property type="molecule type" value="Genomic_DNA"/>
</dbReference>
<dbReference type="Pfam" id="PF01261">
    <property type="entry name" value="AP_endonuc_2"/>
    <property type="match status" value="1"/>
</dbReference>
<dbReference type="GO" id="GO:0016853">
    <property type="term" value="F:isomerase activity"/>
    <property type="evidence" value="ECO:0007669"/>
    <property type="project" value="UniProtKB-KW"/>
</dbReference>
<keyword evidence="3" id="KW-1185">Reference proteome</keyword>
<name>A0A7W0CNW0_9ACTN</name>
<protein>
    <submittedName>
        <fullName evidence="2">Sugar phosphate isomerase/epimerase</fullName>
    </submittedName>
</protein>
<evidence type="ECO:0000313" key="3">
    <source>
        <dbReference type="Proteomes" id="UP000530928"/>
    </source>
</evidence>
<proteinExistence type="predicted"/>
<sequence length="343" mass="38595">MKIGICGRKFPRAAELGPEGLLRECADLGHDGVFFRTILEMSPTLDPGYLKHLREIADDKGLYLETGLGKVNPFNTSEEPTIREIGEGDYLLGLRRMAEAARAAGMTELWADTANYQRYDWGLHAIDRFRTDVTWSEQLEATRRLLHRAAPMLRDLGCRINLETHEEITTHELVALVEDVGPDVLGITMDLANVVVRGEDPVAAARRVAPYTHQTHLRDLVLYFTPDGVERQIRACGDGVIDLRAVLKELDPRVNLTIENTGSRDRNGIQLFLPVWQRAHPDLPMADVLELVRLTVESERLMRDGRIPDADAYYAPPLGPDWEKAFIRRSADHLTALLEDSTS</sequence>
<accession>A0A7W0CNW0</accession>
<dbReference type="RefSeq" id="WP_181613349.1">
    <property type="nucleotide sequence ID" value="NZ_BAABAM010000004.1"/>
</dbReference>
<dbReference type="SUPFAM" id="SSF51658">
    <property type="entry name" value="Xylose isomerase-like"/>
    <property type="match status" value="1"/>
</dbReference>
<dbReference type="InterPro" id="IPR036237">
    <property type="entry name" value="Xyl_isomerase-like_sf"/>
</dbReference>
<gene>
    <name evidence="2" type="ORF">HNR30_005969</name>
</gene>
<dbReference type="InterPro" id="IPR013022">
    <property type="entry name" value="Xyl_isomerase-like_TIM-brl"/>
</dbReference>
<evidence type="ECO:0000313" key="2">
    <source>
        <dbReference type="EMBL" id="MBA2894597.1"/>
    </source>
</evidence>
<organism evidence="2 3">
    <name type="scientific">Nonomuraea soli</name>
    <dbReference type="NCBI Taxonomy" id="1032476"/>
    <lineage>
        <taxon>Bacteria</taxon>
        <taxon>Bacillati</taxon>
        <taxon>Actinomycetota</taxon>
        <taxon>Actinomycetes</taxon>
        <taxon>Streptosporangiales</taxon>
        <taxon>Streptosporangiaceae</taxon>
        <taxon>Nonomuraea</taxon>
    </lineage>
</organism>